<evidence type="ECO:0000313" key="1">
    <source>
        <dbReference type="EMBL" id="GAU45574.1"/>
    </source>
</evidence>
<accession>A0A2Z6NME6</accession>
<organism evidence="1 2">
    <name type="scientific">Trifolium subterraneum</name>
    <name type="common">Subterranean clover</name>
    <dbReference type="NCBI Taxonomy" id="3900"/>
    <lineage>
        <taxon>Eukaryota</taxon>
        <taxon>Viridiplantae</taxon>
        <taxon>Streptophyta</taxon>
        <taxon>Embryophyta</taxon>
        <taxon>Tracheophyta</taxon>
        <taxon>Spermatophyta</taxon>
        <taxon>Magnoliopsida</taxon>
        <taxon>eudicotyledons</taxon>
        <taxon>Gunneridae</taxon>
        <taxon>Pentapetalae</taxon>
        <taxon>rosids</taxon>
        <taxon>fabids</taxon>
        <taxon>Fabales</taxon>
        <taxon>Fabaceae</taxon>
        <taxon>Papilionoideae</taxon>
        <taxon>50 kb inversion clade</taxon>
        <taxon>NPAAA clade</taxon>
        <taxon>Hologalegina</taxon>
        <taxon>IRL clade</taxon>
        <taxon>Trifolieae</taxon>
        <taxon>Trifolium</taxon>
    </lineage>
</organism>
<evidence type="ECO:0000313" key="2">
    <source>
        <dbReference type="Proteomes" id="UP000242715"/>
    </source>
</evidence>
<sequence length="146" mass="16964">MMVVLVLLRDLNPAFTKEEVEALLNERMKKETRIYTKKKMEQMGDLIKRLKNCVRWFKSVEEGYVQDKEKLQEDLDSAEKKLLISFATVWTVGKFGRKVCDGFDPGIVNSRLVTTLERCVLSKIMLRSSTFSYGQDVLPHVWDILS</sequence>
<proteinExistence type="predicted"/>
<dbReference type="AlphaFoldDB" id="A0A2Z6NME6"/>
<dbReference type="OrthoDB" id="1732751at2759"/>
<keyword evidence="2" id="KW-1185">Reference proteome</keyword>
<dbReference type="Proteomes" id="UP000242715">
    <property type="component" value="Unassembled WGS sequence"/>
</dbReference>
<reference evidence="2" key="1">
    <citation type="journal article" date="2017" name="Front. Plant Sci.">
        <title>Climate Clever Clovers: New Paradigm to Reduce the Environmental Footprint of Ruminants by Breeding Low Methanogenic Forages Utilizing Haplotype Variation.</title>
        <authorList>
            <person name="Kaur P."/>
            <person name="Appels R."/>
            <person name="Bayer P.E."/>
            <person name="Keeble-Gagnere G."/>
            <person name="Wang J."/>
            <person name="Hirakawa H."/>
            <person name="Shirasawa K."/>
            <person name="Vercoe P."/>
            <person name="Stefanova K."/>
            <person name="Durmic Z."/>
            <person name="Nichols P."/>
            <person name="Revell C."/>
            <person name="Isobe S.N."/>
            <person name="Edwards D."/>
            <person name="Erskine W."/>
        </authorList>
    </citation>
    <scope>NUCLEOTIDE SEQUENCE [LARGE SCALE GENOMIC DNA]</scope>
    <source>
        <strain evidence="2">cv. Daliak</strain>
    </source>
</reference>
<protein>
    <submittedName>
        <fullName evidence="1">Uncharacterized protein</fullName>
    </submittedName>
</protein>
<name>A0A2Z6NME6_TRISU</name>
<dbReference type="EMBL" id="DF974133">
    <property type="protein sequence ID" value="GAU45574.1"/>
    <property type="molecule type" value="Genomic_DNA"/>
</dbReference>
<gene>
    <name evidence="1" type="ORF">TSUD_273740</name>
</gene>